<evidence type="ECO:0000313" key="3">
    <source>
        <dbReference type="Proteomes" id="UP001162891"/>
    </source>
</evidence>
<keyword evidence="3" id="KW-1185">Reference proteome</keyword>
<protein>
    <submittedName>
        <fullName evidence="2">Uncharacterized protein</fullName>
    </submittedName>
</protein>
<accession>A0ABM7WQG9</accession>
<evidence type="ECO:0000256" key="1">
    <source>
        <dbReference type="SAM" id="Coils"/>
    </source>
</evidence>
<dbReference type="EMBL" id="AP025591">
    <property type="protein sequence ID" value="BDG01709.1"/>
    <property type="molecule type" value="Genomic_DNA"/>
</dbReference>
<keyword evidence="1" id="KW-0175">Coiled coil</keyword>
<dbReference type="SUPFAM" id="SSF53335">
    <property type="entry name" value="S-adenosyl-L-methionine-dependent methyltransferases"/>
    <property type="match status" value="1"/>
</dbReference>
<gene>
    <name evidence="2" type="ORF">AMOR_07050</name>
</gene>
<name>A0ABM7WQG9_9BACT</name>
<proteinExistence type="predicted"/>
<evidence type="ECO:0000313" key="2">
    <source>
        <dbReference type="EMBL" id="BDG01709.1"/>
    </source>
</evidence>
<dbReference type="InterPro" id="IPR029063">
    <property type="entry name" value="SAM-dependent_MTases_sf"/>
</dbReference>
<sequence>MADLLLHSLSTLQEPILEWLAAARARSVVEIGAEAGLFTSGLAAYAERAGGALTCIDPAPTEALRAAVAAHPSAVLIEARSPAALRSVPAADAYVIDGDHNYATVRGELEAIDARTLRAGRPTLVLLHDVGWPCGRRDFYYAPAALPPGAVHPHAFDRGVVPGDAGTVAGGFRGEGAFAVALREGGPRNGVRTAIDDFLAGRDDLAFAAVPSVFGVGVLWPRAAPWAAELEVRLAPWRDHPVLARLEENRVALYVRVLALQDHAAALEAARQGAERRAAAAEAHAAAEARARAAAEAEAAAMRATLAWRLAEGSRAVRNRLAPRGTLLRRTLDAGADVARSVLAGRGR</sequence>
<feature type="coiled-coil region" evidence="1">
    <location>
        <begin position="257"/>
        <end position="284"/>
    </location>
</feature>
<reference evidence="3" key="1">
    <citation type="journal article" date="2022" name="Int. J. Syst. Evol. Microbiol.">
        <title>Anaeromyxobacter oryzae sp. nov., Anaeromyxobacter diazotrophicus sp. nov. and Anaeromyxobacter paludicola sp. nov., isolated from paddy soils.</title>
        <authorList>
            <person name="Itoh H."/>
            <person name="Xu Z."/>
            <person name="Mise K."/>
            <person name="Masuda Y."/>
            <person name="Ushijima N."/>
            <person name="Hayakawa C."/>
            <person name="Shiratori Y."/>
            <person name="Senoo K."/>
        </authorList>
    </citation>
    <scope>NUCLEOTIDE SEQUENCE [LARGE SCALE GENOMIC DNA]</scope>
    <source>
        <strain evidence="3">Red232</strain>
    </source>
</reference>
<organism evidence="2 3">
    <name type="scientific">Anaeromyxobacter oryzae</name>
    <dbReference type="NCBI Taxonomy" id="2918170"/>
    <lineage>
        <taxon>Bacteria</taxon>
        <taxon>Pseudomonadati</taxon>
        <taxon>Myxococcota</taxon>
        <taxon>Myxococcia</taxon>
        <taxon>Myxococcales</taxon>
        <taxon>Cystobacterineae</taxon>
        <taxon>Anaeromyxobacteraceae</taxon>
        <taxon>Anaeromyxobacter</taxon>
    </lineage>
</organism>
<dbReference type="RefSeq" id="WP_248358471.1">
    <property type="nucleotide sequence ID" value="NZ_AP025591.1"/>
</dbReference>
<dbReference type="Proteomes" id="UP001162891">
    <property type="component" value="Chromosome"/>
</dbReference>
<dbReference type="Pfam" id="PF13578">
    <property type="entry name" value="Methyltransf_24"/>
    <property type="match status" value="1"/>
</dbReference>
<dbReference type="Gene3D" id="3.40.50.150">
    <property type="entry name" value="Vaccinia Virus protein VP39"/>
    <property type="match status" value="1"/>
</dbReference>